<gene>
    <name evidence="5" type="ORF">EXIGLDRAFT_720659</name>
</gene>
<dbReference type="EMBL" id="KV426056">
    <property type="protein sequence ID" value="KZV90082.1"/>
    <property type="molecule type" value="Genomic_DNA"/>
</dbReference>
<sequence>MFRAICRTRPATLARAFSSSRPAFETYHAASPETLRKVLDDSGKTDKRVIVDFYADWCGPCKTLSPIIERVAEDPALNVDLVTIDIDEHVQFAHQFQVSSVPTVVGFRGGELKNKFVGAIPEPAVRKFCEEL</sequence>
<dbReference type="OrthoDB" id="2121326at2759"/>
<evidence type="ECO:0000259" key="4">
    <source>
        <dbReference type="PROSITE" id="PS51352"/>
    </source>
</evidence>
<evidence type="ECO:0000313" key="6">
    <source>
        <dbReference type="Proteomes" id="UP000077266"/>
    </source>
</evidence>
<protein>
    <submittedName>
        <fullName evidence="5">Thioredoxin-like protein</fullName>
    </submittedName>
</protein>
<dbReference type="CDD" id="cd02947">
    <property type="entry name" value="TRX_family"/>
    <property type="match status" value="1"/>
</dbReference>
<feature type="domain" description="Thioredoxin" evidence="4">
    <location>
        <begin position="15"/>
        <end position="132"/>
    </location>
</feature>
<dbReference type="SUPFAM" id="SSF52833">
    <property type="entry name" value="Thioredoxin-like"/>
    <property type="match status" value="1"/>
</dbReference>
<dbReference type="PROSITE" id="PS51352">
    <property type="entry name" value="THIOREDOXIN_2"/>
    <property type="match status" value="1"/>
</dbReference>
<dbReference type="Pfam" id="PF00085">
    <property type="entry name" value="Thioredoxin"/>
    <property type="match status" value="1"/>
</dbReference>
<name>A0A165G7A5_EXIGL</name>
<dbReference type="STRING" id="1314781.A0A165G7A5"/>
<dbReference type="InterPro" id="IPR036249">
    <property type="entry name" value="Thioredoxin-like_sf"/>
</dbReference>
<dbReference type="AlphaFoldDB" id="A0A165G7A5"/>
<evidence type="ECO:0000313" key="5">
    <source>
        <dbReference type="EMBL" id="KZV90082.1"/>
    </source>
</evidence>
<proteinExistence type="predicted"/>
<keyword evidence="6" id="KW-1185">Reference proteome</keyword>
<dbReference type="GO" id="GO:0005737">
    <property type="term" value="C:cytoplasm"/>
    <property type="evidence" value="ECO:0007669"/>
    <property type="project" value="TreeGrafter"/>
</dbReference>
<feature type="non-terminal residue" evidence="5">
    <location>
        <position position="1"/>
    </location>
</feature>
<dbReference type="PROSITE" id="PS00194">
    <property type="entry name" value="THIOREDOXIN_1"/>
    <property type="match status" value="1"/>
</dbReference>
<dbReference type="PANTHER" id="PTHR45663:SF11">
    <property type="entry name" value="GEO12009P1"/>
    <property type="match status" value="1"/>
</dbReference>
<dbReference type="Gene3D" id="3.40.30.10">
    <property type="entry name" value="Glutaredoxin"/>
    <property type="match status" value="1"/>
</dbReference>
<evidence type="ECO:0000256" key="1">
    <source>
        <dbReference type="ARBA" id="ARBA00022448"/>
    </source>
</evidence>
<dbReference type="PRINTS" id="PR00421">
    <property type="entry name" value="THIOREDOXIN"/>
</dbReference>
<organism evidence="5 6">
    <name type="scientific">Exidia glandulosa HHB12029</name>
    <dbReference type="NCBI Taxonomy" id="1314781"/>
    <lineage>
        <taxon>Eukaryota</taxon>
        <taxon>Fungi</taxon>
        <taxon>Dikarya</taxon>
        <taxon>Basidiomycota</taxon>
        <taxon>Agaricomycotina</taxon>
        <taxon>Agaricomycetes</taxon>
        <taxon>Auriculariales</taxon>
        <taxon>Exidiaceae</taxon>
        <taxon>Exidia</taxon>
    </lineage>
</organism>
<evidence type="ECO:0000256" key="3">
    <source>
        <dbReference type="ARBA" id="ARBA00023157"/>
    </source>
</evidence>
<dbReference type="GO" id="GO:0015035">
    <property type="term" value="F:protein-disulfide reductase activity"/>
    <property type="evidence" value="ECO:0007669"/>
    <property type="project" value="TreeGrafter"/>
</dbReference>
<dbReference type="InParanoid" id="A0A165G7A5"/>
<dbReference type="Proteomes" id="UP000077266">
    <property type="component" value="Unassembled WGS sequence"/>
</dbReference>
<keyword evidence="2" id="KW-0249">Electron transport</keyword>
<evidence type="ECO:0000256" key="2">
    <source>
        <dbReference type="ARBA" id="ARBA00022982"/>
    </source>
</evidence>
<accession>A0A165G7A5</accession>
<keyword evidence="3" id="KW-1015">Disulfide bond</keyword>
<reference evidence="5 6" key="1">
    <citation type="journal article" date="2016" name="Mol. Biol. Evol.">
        <title>Comparative Genomics of Early-Diverging Mushroom-Forming Fungi Provides Insights into the Origins of Lignocellulose Decay Capabilities.</title>
        <authorList>
            <person name="Nagy L.G."/>
            <person name="Riley R."/>
            <person name="Tritt A."/>
            <person name="Adam C."/>
            <person name="Daum C."/>
            <person name="Floudas D."/>
            <person name="Sun H."/>
            <person name="Yadav J.S."/>
            <person name="Pangilinan J."/>
            <person name="Larsson K.H."/>
            <person name="Matsuura K."/>
            <person name="Barry K."/>
            <person name="Labutti K."/>
            <person name="Kuo R."/>
            <person name="Ohm R.A."/>
            <person name="Bhattacharya S.S."/>
            <person name="Shirouzu T."/>
            <person name="Yoshinaga Y."/>
            <person name="Martin F.M."/>
            <person name="Grigoriev I.V."/>
            <person name="Hibbett D.S."/>
        </authorList>
    </citation>
    <scope>NUCLEOTIDE SEQUENCE [LARGE SCALE GENOMIC DNA]</scope>
    <source>
        <strain evidence="5 6">HHB12029</strain>
    </source>
</reference>
<keyword evidence="1" id="KW-0813">Transport</keyword>
<dbReference type="InterPro" id="IPR017937">
    <property type="entry name" value="Thioredoxin_CS"/>
</dbReference>
<dbReference type="InterPro" id="IPR013766">
    <property type="entry name" value="Thioredoxin_domain"/>
</dbReference>
<dbReference type="PANTHER" id="PTHR45663">
    <property type="entry name" value="GEO12009P1"/>
    <property type="match status" value="1"/>
</dbReference>